<accession>A0A380P2P3</accession>
<reference evidence="1 2" key="1">
    <citation type="submission" date="2018-06" db="EMBL/GenBank/DDBJ databases">
        <authorList>
            <consortium name="Pathogen Informatics"/>
            <person name="Doyle S."/>
        </authorList>
    </citation>
    <scope>NUCLEOTIDE SEQUENCE [LARGE SCALE GENOMIC DNA]</scope>
    <source>
        <strain evidence="1 2">NCTC13645</strain>
    </source>
</reference>
<proteinExistence type="predicted"/>
<name>A0A380P2P3_WEIVI</name>
<dbReference type="AlphaFoldDB" id="A0A380P2P3"/>
<dbReference type="Proteomes" id="UP000254621">
    <property type="component" value="Unassembled WGS sequence"/>
</dbReference>
<evidence type="ECO:0000313" key="2">
    <source>
        <dbReference type="Proteomes" id="UP000254621"/>
    </source>
</evidence>
<dbReference type="EMBL" id="UHIV01000004">
    <property type="protein sequence ID" value="SUP59405.1"/>
    <property type="molecule type" value="Genomic_DNA"/>
</dbReference>
<evidence type="ECO:0000313" key="1">
    <source>
        <dbReference type="EMBL" id="SUP59405.1"/>
    </source>
</evidence>
<dbReference type="STRING" id="1629.IV50_GL000389"/>
<organism evidence="1 2">
    <name type="scientific">Weissella viridescens</name>
    <name type="common">Lactobacillus viridescens</name>
    <dbReference type="NCBI Taxonomy" id="1629"/>
    <lineage>
        <taxon>Bacteria</taxon>
        <taxon>Bacillati</taxon>
        <taxon>Bacillota</taxon>
        <taxon>Bacilli</taxon>
        <taxon>Lactobacillales</taxon>
        <taxon>Lactobacillaceae</taxon>
        <taxon>Weissella</taxon>
    </lineage>
</organism>
<protein>
    <submittedName>
        <fullName evidence="1">Uncharacterized protein</fullName>
    </submittedName>
</protein>
<sequence length="47" mass="5598">MTEPSMNYQVIKREDWRKLGQTASNDVKSKLTLKYCLNLKRLMIKSH</sequence>
<gene>
    <name evidence="1" type="ORF">NCTC13645_01661</name>
</gene>